<dbReference type="SMART" id="SM00437">
    <property type="entry name" value="TOP1Ac"/>
    <property type="match status" value="1"/>
</dbReference>
<dbReference type="Gene3D" id="1.10.290.10">
    <property type="entry name" value="Topoisomerase I, domain 4"/>
    <property type="match status" value="1"/>
</dbReference>
<evidence type="ECO:0000256" key="2">
    <source>
        <dbReference type="ARBA" id="ARBA00009446"/>
    </source>
</evidence>
<dbReference type="SUPFAM" id="SSF56712">
    <property type="entry name" value="Prokaryotic type I DNA topoisomerase"/>
    <property type="match status" value="1"/>
</dbReference>
<dbReference type="EMBL" id="CP001047">
    <property type="protein sequence ID" value="ACF07190.1"/>
    <property type="molecule type" value="Genomic_DNA"/>
</dbReference>
<feature type="active site" description="O-(5'-phospho-DNA)-tyrosine intermediate" evidence="10">
    <location>
        <position position="291"/>
    </location>
</feature>
<protein>
    <recommendedName>
        <fullName evidence="10">DNA topoisomerase 1</fullName>
        <ecNumber evidence="10">5.6.2.1</ecNumber>
    </recommendedName>
    <alternativeName>
        <fullName evidence="10">DNA topoisomerase I</fullName>
    </alternativeName>
</protein>
<dbReference type="NCBIfam" id="TIGR01051">
    <property type="entry name" value="topA_bact"/>
    <property type="match status" value="1"/>
</dbReference>
<comment type="caution">
    <text evidence="10">Lacks conserved residue(s) required for the propagation of feature annotation.</text>
</comment>
<keyword evidence="3" id="KW-0479">Metal-binding</keyword>
<dbReference type="InterPro" id="IPR005733">
    <property type="entry name" value="TopoI_bac-type"/>
</dbReference>
<keyword evidence="6" id="KW-0460">Magnesium</keyword>
<dbReference type="HAMAP" id="MF_00952">
    <property type="entry name" value="Topoisom_1_prok"/>
    <property type="match status" value="1"/>
</dbReference>
<reference evidence="14 15" key="1">
    <citation type="journal article" date="2008" name="Infect. Immun.">
        <title>Genome of Mycoplasma arthritidis.</title>
        <authorList>
            <person name="Dybvig K."/>
            <person name="Zuhua C."/>
            <person name="Lao P."/>
            <person name="Jordan D.S."/>
            <person name="French C.T."/>
            <person name="Tu A.H."/>
            <person name="Loraine A.E."/>
        </authorList>
    </citation>
    <scope>NUCLEOTIDE SEQUENCE [LARGE SCALE GENOMIC DNA]</scope>
    <source>
        <strain evidence="14 15">158L3-1</strain>
    </source>
</reference>
<dbReference type="InterPro" id="IPR013826">
    <property type="entry name" value="Topo_IA_cen_sub3"/>
</dbReference>
<keyword evidence="9 10" id="KW-0413">Isomerase</keyword>
<keyword evidence="5" id="KW-0862">Zinc</keyword>
<dbReference type="InterPro" id="IPR013497">
    <property type="entry name" value="Topo_IA_cen"/>
</dbReference>
<dbReference type="InterPro" id="IPR034149">
    <property type="entry name" value="TOPRIM_TopoI"/>
</dbReference>
<gene>
    <name evidence="10 14" type="primary">topA</name>
    <name evidence="14" type="ordered locus">MARTH_orf298</name>
</gene>
<dbReference type="InterPro" id="IPR003601">
    <property type="entry name" value="Topo_IA_2"/>
</dbReference>
<dbReference type="Pfam" id="PF01131">
    <property type="entry name" value="Topoisom_bac"/>
    <property type="match status" value="1"/>
</dbReference>
<dbReference type="InterPro" id="IPR000380">
    <property type="entry name" value="Topo_IA"/>
</dbReference>
<evidence type="ECO:0000256" key="4">
    <source>
        <dbReference type="ARBA" id="ARBA00022771"/>
    </source>
</evidence>
<organism evidence="14 15">
    <name type="scientific">Metamycoplasma arthritidis (strain 158L3-1)</name>
    <name type="common">Mycoplasma arthritidis</name>
    <dbReference type="NCBI Taxonomy" id="243272"/>
    <lineage>
        <taxon>Bacteria</taxon>
        <taxon>Bacillati</taxon>
        <taxon>Mycoplasmatota</taxon>
        <taxon>Mycoplasmoidales</taxon>
        <taxon>Metamycoplasmataceae</taxon>
        <taxon>Metamycoplasma</taxon>
    </lineage>
</organism>
<evidence type="ECO:0000256" key="1">
    <source>
        <dbReference type="ARBA" id="ARBA00000213"/>
    </source>
</evidence>
<feature type="site" description="Interaction with DNA" evidence="10">
    <location>
        <position position="293"/>
    </location>
</feature>
<dbReference type="InterPro" id="IPR023405">
    <property type="entry name" value="Topo_IA_core_domain"/>
</dbReference>
<feature type="region of interest" description="Disordered" evidence="11">
    <location>
        <begin position="600"/>
        <end position="620"/>
    </location>
</feature>
<evidence type="ECO:0000256" key="8">
    <source>
        <dbReference type="ARBA" id="ARBA00023125"/>
    </source>
</evidence>
<dbReference type="CDD" id="cd03363">
    <property type="entry name" value="TOPRIM_TopoIA_TopoI"/>
    <property type="match status" value="1"/>
</dbReference>
<dbReference type="KEGG" id="mat:MARTH_orf298"/>
<keyword evidence="7 10" id="KW-0799">Topoisomerase</keyword>
<dbReference type="EC" id="5.6.2.1" evidence="10"/>
<dbReference type="PRINTS" id="PR00417">
    <property type="entry name" value="PRTPISMRASEI"/>
</dbReference>
<dbReference type="GO" id="GO:0003917">
    <property type="term" value="F:DNA topoisomerase type I (single strand cut, ATP-independent) activity"/>
    <property type="evidence" value="ECO:0007669"/>
    <property type="project" value="UniProtKB-UniRule"/>
</dbReference>
<dbReference type="PANTHER" id="PTHR42785:SF1">
    <property type="entry name" value="DNA TOPOISOMERASE"/>
    <property type="match status" value="1"/>
</dbReference>
<dbReference type="SUPFAM" id="SSF57783">
    <property type="entry name" value="Zinc beta-ribbon"/>
    <property type="match status" value="1"/>
</dbReference>
<evidence type="ECO:0000256" key="6">
    <source>
        <dbReference type="ARBA" id="ARBA00022842"/>
    </source>
</evidence>
<name>B3PMD8_META1</name>
<comment type="catalytic activity">
    <reaction evidence="1 10">
        <text>ATP-independent breakage of single-stranded DNA, followed by passage and rejoining.</text>
        <dbReference type="EC" id="5.6.2.1"/>
    </reaction>
</comment>
<dbReference type="eggNOG" id="COG0550">
    <property type="taxonomic scope" value="Bacteria"/>
</dbReference>
<dbReference type="PROSITE" id="PS52039">
    <property type="entry name" value="TOPO_IA_2"/>
    <property type="match status" value="1"/>
</dbReference>
<dbReference type="InterPro" id="IPR013824">
    <property type="entry name" value="Topo_IA_cen_sub1"/>
</dbReference>
<feature type="domain" description="Topo IA-type catalytic" evidence="13">
    <location>
        <begin position="130"/>
        <end position="543"/>
    </location>
</feature>
<evidence type="ECO:0000259" key="13">
    <source>
        <dbReference type="PROSITE" id="PS52039"/>
    </source>
</evidence>
<evidence type="ECO:0000256" key="11">
    <source>
        <dbReference type="SAM" id="MobiDB-lite"/>
    </source>
</evidence>
<proteinExistence type="inferred from homology"/>
<dbReference type="SMART" id="SM00436">
    <property type="entry name" value="TOP1Bc"/>
    <property type="match status" value="1"/>
</dbReference>
<dbReference type="STRING" id="243272.MARTH_orf298"/>
<dbReference type="Pfam" id="PF01751">
    <property type="entry name" value="Toprim"/>
    <property type="match status" value="1"/>
</dbReference>
<sequence length="620" mass="71049">MDQKVLIVESPNKVKTIQQYVGSDYNVVSSVGHILKLSTSGVDGLGIDFTNWEPMMIQDRTKAKVIKALKDATKNAKEVLIATDPDREGEAIAQNLVDTLKLSKIYRRIKYNEITAEAIKEALENPQMIDDNLVKAQKTRRMLDRIIGFRLSQLMKRKVKNAPSLPSAGRVQSIALKLVCDKEKEIKAFIPIKYNKIQAKISEDVIADFYYPTNSDFKNDNTWILPEKIDSIVAELNKNKSLLVKDFKVSQRKESQITPFKQSVLYKEAKYSATTVQISAQKLFEMGLISYPRTDSTRMSDTFIAKAREYIKEKFGENYVASDIKSFSGAQDAHEAIRPTDIYLIPQVAKTKYDLGEVESYIYTIIYNKTMSSLMTPPVREIYRYELVNGLYYFKMSYSKVIFDGYYRVLNFEEPKPLPKYEIGEAIPVLEFTRFDKETQPPARYNEGSLIKMLDDIKVGRPSTFASTINIIKKRLFVETINGALHPTVFGEVVLKKLIEGFPNTITEEYTAQVEEELDEVSEGKADYKILLEDFWNRFQRSYDDASKTIEISIMPQEFLERSCPRCGSTLLYRNNSKKHTKFIGCSNFPACRYSENADGTPTGQKTYKPRYYKKSSKAN</sequence>
<dbReference type="CDD" id="cd00186">
    <property type="entry name" value="TOP1Ac"/>
    <property type="match status" value="1"/>
</dbReference>
<feature type="compositionally biased region" description="Basic residues" evidence="11">
    <location>
        <begin position="608"/>
        <end position="620"/>
    </location>
</feature>
<evidence type="ECO:0000256" key="10">
    <source>
        <dbReference type="HAMAP-Rule" id="MF_00952"/>
    </source>
</evidence>
<feature type="site" description="Interaction with DNA" evidence="10">
    <location>
        <position position="141"/>
    </location>
</feature>
<dbReference type="HOGENOM" id="CLU_002929_4_3_14"/>
<evidence type="ECO:0000256" key="7">
    <source>
        <dbReference type="ARBA" id="ARBA00023029"/>
    </source>
</evidence>
<evidence type="ECO:0000313" key="15">
    <source>
        <dbReference type="Proteomes" id="UP000008812"/>
    </source>
</evidence>
<dbReference type="SMART" id="SM00493">
    <property type="entry name" value="TOPRIM"/>
    <property type="match status" value="1"/>
</dbReference>
<feature type="site" description="Interaction with DNA" evidence="10">
    <location>
        <position position="475"/>
    </location>
</feature>
<dbReference type="InterPro" id="IPR003602">
    <property type="entry name" value="Topo_IA_DNA-bd_dom"/>
</dbReference>
<dbReference type="GO" id="GO:0003677">
    <property type="term" value="F:DNA binding"/>
    <property type="evidence" value="ECO:0007669"/>
    <property type="project" value="UniProtKB-KW"/>
</dbReference>
<dbReference type="RefSeq" id="WP_012498147.1">
    <property type="nucleotide sequence ID" value="NC_011025.1"/>
</dbReference>
<feature type="region of interest" description="Interaction with DNA" evidence="10">
    <location>
        <begin position="167"/>
        <end position="172"/>
    </location>
</feature>
<evidence type="ECO:0000256" key="5">
    <source>
        <dbReference type="ARBA" id="ARBA00022833"/>
    </source>
</evidence>
<dbReference type="InterPro" id="IPR013498">
    <property type="entry name" value="Topo_IA_Znf"/>
</dbReference>
<dbReference type="Gene3D" id="3.30.65.10">
    <property type="entry name" value="Bacterial Topoisomerase I, domain 1"/>
    <property type="match status" value="1"/>
</dbReference>
<dbReference type="InterPro" id="IPR028612">
    <property type="entry name" value="Topoisom_1_IA"/>
</dbReference>
<dbReference type="GO" id="GO:0008270">
    <property type="term" value="F:zinc ion binding"/>
    <property type="evidence" value="ECO:0007669"/>
    <property type="project" value="UniProtKB-KW"/>
</dbReference>
<keyword evidence="15" id="KW-1185">Reference proteome</keyword>
<feature type="site" description="Interaction with DNA" evidence="10">
    <location>
        <position position="140"/>
    </location>
</feature>
<dbReference type="GO" id="GO:0005694">
    <property type="term" value="C:chromosome"/>
    <property type="evidence" value="ECO:0007669"/>
    <property type="project" value="InterPro"/>
</dbReference>
<comment type="function">
    <text evidence="10">Releases the supercoiling and torsional tension of DNA, which is introduced during the DNA replication and transcription, by transiently cleaving and rejoining one strand of the DNA duplex. Introduces a single-strand break via transesterification at a target site in duplex DNA. The scissile phosphodiester is attacked by the catalytic tyrosine of the enzyme, resulting in the formation of a DNA-(5'-phosphotyrosyl)-enzyme intermediate and the expulsion of a 3'-OH DNA strand. The free DNA strand then undergoes passage around the unbroken strand, thus removing DNA supercoils. Finally, in the religation step, the DNA 3'-OH attacks the covalent intermediate to expel the active-site tyrosine and restore the DNA phosphodiester backbone.</text>
</comment>
<feature type="site" description="Interaction with DNA" evidence="10">
    <location>
        <position position="33"/>
    </location>
</feature>
<feature type="domain" description="Toprim" evidence="12">
    <location>
        <begin position="3"/>
        <end position="114"/>
    </location>
</feature>
<dbReference type="Gene3D" id="3.40.50.140">
    <property type="match status" value="1"/>
</dbReference>
<feature type="site" description="Interaction with DNA" evidence="10">
    <location>
        <position position="144"/>
    </location>
</feature>
<comment type="similarity">
    <text evidence="2 10">Belongs to the type IA topoisomerase family.</text>
</comment>
<evidence type="ECO:0000259" key="12">
    <source>
        <dbReference type="PROSITE" id="PS50880"/>
    </source>
</evidence>
<dbReference type="Proteomes" id="UP000008812">
    <property type="component" value="Chromosome"/>
</dbReference>
<evidence type="ECO:0000256" key="9">
    <source>
        <dbReference type="ARBA" id="ARBA00023235"/>
    </source>
</evidence>
<dbReference type="GO" id="GO:0006265">
    <property type="term" value="P:DNA topological change"/>
    <property type="evidence" value="ECO:0007669"/>
    <property type="project" value="UniProtKB-UniRule"/>
</dbReference>
<accession>B3PMD8</accession>
<dbReference type="Pfam" id="PF01396">
    <property type="entry name" value="Zn_ribbon_Top1"/>
    <property type="match status" value="1"/>
</dbReference>
<keyword evidence="8 10" id="KW-0238">DNA-binding</keyword>
<dbReference type="InterPro" id="IPR006171">
    <property type="entry name" value="TOPRIM_dom"/>
</dbReference>
<dbReference type="AlphaFoldDB" id="B3PMD8"/>
<dbReference type="Gene3D" id="2.70.20.10">
    <property type="entry name" value="Topoisomerase I, domain 3"/>
    <property type="match status" value="1"/>
</dbReference>
<evidence type="ECO:0000313" key="14">
    <source>
        <dbReference type="EMBL" id="ACF07190.1"/>
    </source>
</evidence>
<dbReference type="Gene3D" id="1.10.460.10">
    <property type="entry name" value="Topoisomerase I, domain 2"/>
    <property type="match status" value="1"/>
</dbReference>
<dbReference type="InterPro" id="IPR013825">
    <property type="entry name" value="Topo_IA_cen_sub2"/>
</dbReference>
<comment type="subunit">
    <text evidence="10">Monomer.</text>
</comment>
<evidence type="ECO:0000256" key="3">
    <source>
        <dbReference type="ARBA" id="ARBA00022723"/>
    </source>
</evidence>
<keyword evidence="4" id="KW-0863">Zinc-finger</keyword>
<dbReference type="PANTHER" id="PTHR42785">
    <property type="entry name" value="DNA TOPOISOMERASE, TYPE IA, CORE"/>
    <property type="match status" value="1"/>
</dbReference>
<dbReference type="PROSITE" id="PS50880">
    <property type="entry name" value="TOPRIM"/>
    <property type="match status" value="1"/>
</dbReference>